<dbReference type="FunFam" id="2.170.150.80:FF:000007">
    <property type="entry name" value="NAC domain-containing protein 35"/>
    <property type="match status" value="1"/>
</dbReference>
<reference evidence="9" key="2">
    <citation type="submission" date="2025-08" db="UniProtKB">
        <authorList>
            <consortium name="RefSeq"/>
        </authorList>
    </citation>
    <scope>IDENTIFICATION</scope>
    <source>
        <tissue evidence="9">Leaf</tissue>
    </source>
</reference>
<feature type="compositionally biased region" description="Polar residues" evidence="6">
    <location>
        <begin position="179"/>
        <end position="189"/>
    </location>
</feature>
<dbReference type="InterPro" id="IPR003441">
    <property type="entry name" value="NAC-dom"/>
</dbReference>
<feature type="region of interest" description="Disordered" evidence="6">
    <location>
        <begin position="179"/>
        <end position="230"/>
    </location>
</feature>
<evidence type="ECO:0000256" key="4">
    <source>
        <dbReference type="ARBA" id="ARBA00023163"/>
    </source>
</evidence>
<dbReference type="Pfam" id="PF02365">
    <property type="entry name" value="NAM"/>
    <property type="match status" value="1"/>
</dbReference>
<evidence type="ECO:0000313" key="9">
    <source>
        <dbReference type="RefSeq" id="XP_021845678.1"/>
    </source>
</evidence>
<dbReference type="SUPFAM" id="SSF101941">
    <property type="entry name" value="NAC domain"/>
    <property type="match status" value="1"/>
</dbReference>
<organism evidence="8 9">
    <name type="scientific">Spinacia oleracea</name>
    <name type="common">Spinach</name>
    <dbReference type="NCBI Taxonomy" id="3562"/>
    <lineage>
        <taxon>Eukaryota</taxon>
        <taxon>Viridiplantae</taxon>
        <taxon>Streptophyta</taxon>
        <taxon>Embryophyta</taxon>
        <taxon>Tracheophyta</taxon>
        <taxon>Spermatophyta</taxon>
        <taxon>Magnoliopsida</taxon>
        <taxon>eudicotyledons</taxon>
        <taxon>Gunneridae</taxon>
        <taxon>Pentapetalae</taxon>
        <taxon>Caryophyllales</taxon>
        <taxon>Chenopodiaceae</taxon>
        <taxon>Chenopodioideae</taxon>
        <taxon>Anserineae</taxon>
        <taxon>Spinacia</taxon>
    </lineage>
</organism>
<proteinExistence type="predicted"/>
<dbReference type="InterPro" id="IPR036093">
    <property type="entry name" value="NAC_dom_sf"/>
</dbReference>
<keyword evidence="8" id="KW-1185">Reference proteome</keyword>
<feature type="compositionally biased region" description="Polar residues" evidence="6">
    <location>
        <begin position="197"/>
        <end position="230"/>
    </location>
</feature>
<dbReference type="GeneID" id="110785534"/>
<keyword evidence="5" id="KW-0539">Nucleus</keyword>
<protein>
    <submittedName>
        <fullName evidence="9">NAC domain-containing protein 94</fullName>
    </submittedName>
</protein>
<dbReference type="RefSeq" id="XP_021845678.1">
    <property type="nucleotide sequence ID" value="XM_021989986.2"/>
</dbReference>
<dbReference type="GO" id="GO:0003677">
    <property type="term" value="F:DNA binding"/>
    <property type="evidence" value="ECO:0007669"/>
    <property type="project" value="UniProtKB-KW"/>
</dbReference>
<dbReference type="Gene3D" id="2.170.150.80">
    <property type="entry name" value="NAC domain"/>
    <property type="match status" value="1"/>
</dbReference>
<keyword evidence="3" id="KW-0238">DNA-binding</keyword>
<comment type="subcellular location">
    <subcellularLocation>
        <location evidence="1">Nucleus</location>
    </subcellularLocation>
</comment>
<evidence type="ECO:0000256" key="5">
    <source>
        <dbReference type="ARBA" id="ARBA00023242"/>
    </source>
</evidence>
<dbReference type="GO" id="GO:0005634">
    <property type="term" value="C:nucleus"/>
    <property type="evidence" value="ECO:0007669"/>
    <property type="project" value="UniProtKB-SubCell"/>
</dbReference>
<dbReference type="Proteomes" id="UP000813463">
    <property type="component" value="Chromosome 1"/>
</dbReference>
<accession>A0A9R0JT61</accession>
<feature type="domain" description="NAC" evidence="7">
    <location>
        <begin position="16"/>
        <end position="174"/>
    </location>
</feature>
<keyword evidence="2" id="KW-0805">Transcription regulation</keyword>
<dbReference type="KEGG" id="soe:110785534"/>
<name>A0A9R0JT61_SPIOL</name>
<evidence type="ECO:0000256" key="6">
    <source>
        <dbReference type="SAM" id="MobiDB-lite"/>
    </source>
</evidence>
<evidence type="ECO:0000259" key="7">
    <source>
        <dbReference type="PROSITE" id="PS51005"/>
    </source>
</evidence>
<evidence type="ECO:0000313" key="8">
    <source>
        <dbReference type="Proteomes" id="UP000813463"/>
    </source>
</evidence>
<dbReference type="PROSITE" id="PS51005">
    <property type="entry name" value="NAC"/>
    <property type="match status" value="1"/>
</dbReference>
<evidence type="ECO:0000256" key="2">
    <source>
        <dbReference type="ARBA" id="ARBA00023015"/>
    </source>
</evidence>
<dbReference type="OrthoDB" id="1883668at2759"/>
<dbReference type="AlphaFoldDB" id="A0A9R0JT61"/>
<evidence type="ECO:0000256" key="1">
    <source>
        <dbReference type="ARBA" id="ARBA00004123"/>
    </source>
</evidence>
<dbReference type="PANTHER" id="PTHR31744">
    <property type="entry name" value="PROTEIN CUP-SHAPED COTYLEDON 2-RELATED"/>
    <property type="match status" value="1"/>
</dbReference>
<sequence length="416" mass="47193">MDDKINEGESKVDEVLLPGFRFHPTDEELVGFYLKRKIQQRPLSIELIKQLDIYKFDPWDLPKFASTGEKEWYFYCPRDRKYRNSARPNRVTGAGFWKATGTDRPIYSSEGNKCIGLKKSLVFYQGRAAKGVKTDWMMHEFRLPSLGDSTLLKRFVDKTLPTNDSWAICRIFKKTGPITSRTHSHSWVSSLPDPTHPNHSSNPLPSGSCNNPNFSPENLLKTNSTTSSPMQQFSINELEKLLQSSNNFSFLDNIPTFKPIYPTSNNYNNVDNITTNNVTNLFPNIGNLLDFPPCYTLPQLEESSEPSSKSSNIDISSMLLNMSSNINGDVDFGMLPNINVQCHDFAPVTLAEEHMQRVNVVEDDDRIHEYTLLGNLNNMLYVEDDGHQWDGIESLGSIPISELLPPLMWDCAPPLS</sequence>
<gene>
    <name evidence="9" type="primary">LOC110785534</name>
</gene>
<dbReference type="PANTHER" id="PTHR31744:SF77">
    <property type="entry name" value="PROTEIN FEZ"/>
    <property type="match status" value="1"/>
</dbReference>
<evidence type="ECO:0000256" key="3">
    <source>
        <dbReference type="ARBA" id="ARBA00023125"/>
    </source>
</evidence>
<dbReference type="GO" id="GO:0006355">
    <property type="term" value="P:regulation of DNA-templated transcription"/>
    <property type="evidence" value="ECO:0007669"/>
    <property type="project" value="InterPro"/>
</dbReference>
<reference evidence="8" key="1">
    <citation type="journal article" date="2021" name="Nat. Commun.">
        <title>Genomic analyses provide insights into spinach domestication and the genetic basis of agronomic traits.</title>
        <authorList>
            <person name="Cai X."/>
            <person name="Sun X."/>
            <person name="Xu C."/>
            <person name="Sun H."/>
            <person name="Wang X."/>
            <person name="Ge C."/>
            <person name="Zhang Z."/>
            <person name="Wang Q."/>
            <person name="Fei Z."/>
            <person name="Jiao C."/>
            <person name="Wang Q."/>
        </authorList>
    </citation>
    <scope>NUCLEOTIDE SEQUENCE [LARGE SCALE GENOMIC DNA]</scope>
    <source>
        <strain evidence="8">cv. Varoflay</strain>
    </source>
</reference>
<keyword evidence="4" id="KW-0804">Transcription</keyword>
<dbReference type="GO" id="GO:0099402">
    <property type="term" value="P:plant organ development"/>
    <property type="evidence" value="ECO:0007669"/>
    <property type="project" value="UniProtKB-ARBA"/>
</dbReference>